<comment type="caution">
    <text evidence="1">The sequence shown here is derived from an EMBL/GenBank/DDBJ whole genome shotgun (WGS) entry which is preliminary data.</text>
</comment>
<accession>A0AAX0WTV1</accession>
<dbReference type="AlphaFoldDB" id="A0AAX0WTV1"/>
<protein>
    <submittedName>
        <fullName evidence="1">Uncharacterized protein</fullName>
    </submittedName>
</protein>
<evidence type="ECO:0000313" key="2">
    <source>
        <dbReference type="Proteomes" id="UP000192511"/>
    </source>
</evidence>
<gene>
    <name evidence="1" type="ORF">A6J39_011310</name>
</gene>
<sequence length="60" mass="6930">MICSRLDPWSNRSVTQLDHPFDHHRLFGPKAQPAFYLNYINNNSTAHPKLLAAYTAFVKD</sequence>
<dbReference type="Proteomes" id="UP000192511">
    <property type="component" value="Unassembled WGS sequence"/>
</dbReference>
<organism evidence="1 2">
    <name type="scientific">Legionella anisa</name>
    <dbReference type="NCBI Taxonomy" id="28082"/>
    <lineage>
        <taxon>Bacteria</taxon>
        <taxon>Pseudomonadati</taxon>
        <taxon>Pseudomonadota</taxon>
        <taxon>Gammaproteobacteria</taxon>
        <taxon>Legionellales</taxon>
        <taxon>Legionellaceae</taxon>
        <taxon>Legionella</taxon>
    </lineage>
</organism>
<name>A0AAX0WTV1_9GAMM</name>
<evidence type="ECO:0000313" key="1">
    <source>
        <dbReference type="EMBL" id="PNL61747.1"/>
    </source>
</evidence>
<reference evidence="1" key="1">
    <citation type="submission" date="2017-12" db="EMBL/GenBank/DDBJ databases">
        <title>FDA dAtabase for Regulatory Grade micrObial Sequences (FDA-ARGOS): Supporting development and validation of Infectious Disease Dx tests.</title>
        <authorList>
            <person name="Kerrigan L."/>
            <person name="Tallon L.J."/>
            <person name="Sadzewicz L."/>
            <person name="Sengamalay N."/>
            <person name="Ott S."/>
            <person name="Godinez A."/>
            <person name="Nagaraj S."/>
            <person name="Vavikolanu K."/>
            <person name="Vyas G."/>
            <person name="Nadendla S."/>
            <person name="Aluvathingal J."/>
            <person name="Sichtig H."/>
        </authorList>
    </citation>
    <scope>NUCLEOTIDE SEQUENCE [LARGE SCALE GENOMIC DNA]</scope>
    <source>
        <strain evidence="1">FDAARGOS_200</strain>
    </source>
</reference>
<proteinExistence type="predicted"/>
<keyword evidence="2" id="KW-1185">Reference proteome</keyword>
<dbReference type="EMBL" id="NBTX02000004">
    <property type="protein sequence ID" value="PNL61747.1"/>
    <property type="molecule type" value="Genomic_DNA"/>
</dbReference>